<dbReference type="SUPFAM" id="SSF56219">
    <property type="entry name" value="DNase I-like"/>
    <property type="match status" value="1"/>
</dbReference>
<accession>A0A2N9HLK0</accession>
<feature type="domain" description="Zinc knuckle CX2CX4HX4C" evidence="3">
    <location>
        <begin position="166"/>
        <end position="192"/>
    </location>
</feature>
<reference evidence="4" key="1">
    <citation type="submission" date="2018-02" db="EMBL/GenBank/DDBJ databases">
        <authorList>
            <person name="Cohen D.B."/>
            <person name="Kent A.D."/>
        </authorList>
    </citation>
    <scope>NUCLEOTIDE SEQUENCE</scope>
</reference>
<organism evidence="4">
    <name type="scientific">Fagus sylvatica</name>
    <name type="common">Beechnut</name>
    <dbReference type="NCBI Taxonomy" id="28930"/>
    <lineage>
        <taxon>Eukaryota</taxon>
        <taxon>Viridiplantae</taxon>
        <taxon>Streptophyta</taxon>
        <taxon>Embryophyta</taxon>
        <taxon>Tracheophyta</taxon>
        <taxon>Spermatophyta</taxon>
        <taxon>Magnoliopsida</taxon>
        <taxon>eudicotyledons</taxon>
        <taxon>Gunneridae</taxon>
        <taxon>Pentapetalae</taxon>
        <taxon>rosids</taxon>
        <taxon>fabids</taxon>
        <taxon>Fagales</taxon>
        <taxon>Fagaceae</taxon>
        <taxon>Fagus</taxon>
    </lineage>
</organism>
<dbReference type="PANTHER" id="PTHR33710:SF86">
    <property type="entry name" value="VIRAL MOVEMENT PROTEIN"/>
    <property type="match status" value="1"/>
</dbReference>
<dbReference type="Pfam" id="PF14111">
    <property type="entry name" value="DUF4283"/>
    <property type="match status" value="1"/>
</dbReference>
<dbReference type="EMBL" id="OIVN01003672">
    <property type="protein sequence ID" value="SPD12865.1"/>
    <property type="molecule type" value="Genomic_DNA"/>
</dbReference>
<dbReference type="Pfam" id="PF14392">
    <property type="entry name" value="zf-CCHC_4"/>
    <property type="match status" value="1"/>
</dbReference>
<feature type="domain" description="DUF4283" evidence="2">
    <location>
        <begin position="33"/>
        <end position="111"/>
    </location>
</feature>
<dbReference type="InterPro" id="IPR036691">
    <property type="entry name" value="Endo/exonu/phosph_ase_sf"/>
</dbReference>
<dbReference type="Gene3D" id="3.60.10.10">
    <property type="entry name" value="Endonuclease/exonuclease/phosphatase"/>
    <property type="match status" value="1"/>
</dbReference>
<evidence type="ECO:0000259" key="3">
    <source>
        <dbReference type="Pfam" id="PF14392"/>
    </source>
</evidence>
<dbReference type="InterPro" id="IPR025558">
    <property type="entry name" value="DUF4283"/>
</dbReference>
<dbReference type="AlphaFoldDB" id="A0A2N9HLK0"/>
<evidence type="ECO:0000256" key="1">
    <source>
        <dbReference type="SAM" id="MobiDB-lite"/>
    </source>
</evidence>
<evidence type="ECO:0000259" key="2">
    <source>
        <dbReference type="Pfam" id="PF14111"/>
    </source>
</evidence>
<name>A0A2N9HLK0_FAGSY</name>
<evidence type="ECO:0000313" key="4">
    <source>
        <dbReference type="EMBL" id="SPD12865.1"/>
    </source>
</evidence>
<evidence type="ECO:0008006" key="5">
    <source>
        <dbReference type="Google" id="ProtNLM"/>
    </source>
</evidence>
<sequence length="624" mass="71720">MDDLDELWKRLSLNDKEDNIFDLSSDTQPDKPTLAAKFYTRRVINVEAIARTFKPLWQTRKSFSIQDVGDNMALIKFEEAADMERVLLGEPWSYDKYLIAFHRLSNEVAVENLPFHQVDFWVQLHNLPVLSMKRKVVVAMGSYIGEVLPSPTQEEEVGNGKYLRVRVSFQYERLPNFCYWCGIPTHSERDCEDWLRTPANLRERPLEYGIWLRAAGERSSRRVQITVEGSNRRPTGTRWKPEAPPKSNPPPYQPPAASPPCADFPATDMEVSENLVPDQIRADIPNPNPMSFEERLHDIDVEINYVSGNHEEHLPAEKRTSAEAFQDSTTETSNKKGGGLALLWNVDLNVSIKSYSHNHIDAVINEGMSDAWRLTGVYGAPETHNRPKTWDLLRKLDGLFQLPWCCLGDFNEVVKLEEMCGRFRRPEKQMQAFRNVLDDCGLVDLGFHGFPFTWCNNRDPPHTTWVRLEVVNTEWLTRYPRARVDHVDVIKSDHKCLWLVSEPPSSRRQKQRPFLFEEMWMSDSGCEKTIMEAWRSTRPGTAMFQVSQKLRECKYQLGMASLLINYYSSLFTTSQPEQIDEVVAQVSSVVTEDMNKALTREFTASELELALKQMAPTKAPGPDG</sequence>
<feature type="region of interest" description="Disordered" evidence="1">
    <location>
        <begin position="226"/>
        <end position="259"/>
    </location>
</feature>
<proteinExistence type="predicted"/>
<dbReference type="PANTHER" id="PTHR33710">
    <property type="entry name" value="BNAC02G09200D PROTEIN"/>
    <property type="match status" value="1"/>
</dbReference>
<dbReference type="InterPro" id="IPR025836">
    <property type="entry name" value="Zn_knuckle_CX2CX4HX4C"/>
</dbReference>
<protein>
    <recommendedName>
        <fullName evidence="5">DUF4283 domain-containing protein</fullName>
    </recommendedName>
</protein>
<gene>
    <name evidence="4" type="ORF">FSB_LOCUS40747</name>
</gene>
<feature type="compositionally biased region" description="Pro residues" evidence="1">
    <location>
        <begin position="242"/>
        <end position="258"/>
    </location>
</feature>